<evidence type="ECO:0000313" key="2">
    <source>
        <dbReference type="EMBL" id="MFC0247049.1"/>
    </source>
</evidence>
<gene>
    <name evidence="2" type="ORF">ACFFIO_00860</name>
</gene>
<keyword evidence="1" id="KW-0812">Transmembrane</keyword>
<keyword evidence="3" id="KW-1185">Reference proteome</keyword>
<accession>A0ABV6F130</accession>
<organism evidence="2 3">
    <name type="scientific">Citricoccus parietis</name>
    <dbReference type="NCBI Taxonomy" id="592307"/>
    <lineage>
        <taxon>Bacteria</taxon>
        <taxon>Bacillati</taxon>
        <taxon>Actinomycetota</taxon>
        <taxon>Actinomycetes</taxon>
        <taxon>Micrococcales</taxon>
        <taxon>Micrococcaceae</taxon>
        <taxon>Citricoccus</taxon>
    </lineage>
</organism>
<sequence length="264" mass="26956">MSAPTEATTGTSDSAIRSVTGTGSIPHPLATFDKITSVWGPVTMLAGLLAMMSGPVFLAVFGGFDVDFGTVAMAVVAIAMVFGVIWFVEPVSYFPILGPAAMYQAFLIGNISTKLLPSAMAAQTRIKAKVGTPKAQLAAAAAISAAGLIHVVSLILFVGLLGNWLLGMIPSDILSAVSTFIMPAVLGAFIVQAVQTNWGNKPVLLTGLVVAAVIIVVLLPLVPGLATFATLLGVVLTIAVVVMLPRKAAPTAGAGESTSEELIN</sequence>
<evidence type="ECO:0000256" key="1">
    <source>
        <dbReference type="SAM" id="Phobius"/>
    </source>
</evidence>
<proteinExistence type="predicted"/>
<feature type="transmembrane region" description="Helical" evidence="1">
    <location>
        <begin position="228"/>
        <end position="244"/>
    </location>
</feature>
<feature type="transmembrane region" description="Helical" evidence="1">
    <location>
        <begin position="68"/>
        <end position="88"/>
    </location>
</feature>
<evidence type="ECO:0008006" key="4">
    <source>
        <dbReference type="Google" id="ProtNLM"/>
    </source>
</evidence>
<name>A0ABV6F130_9MICC</name>
<feature type="transmembrane region" description="Helical" evidence="1">
    <location>
        <begin position="94"/>
        <end position="116"/>
    </location>
</feature>
<dbReference type="RefSeq" id="WP_378039795.1">
    <property type="nucleotide sequence ID" value="NZ_JBHLWH010000005.1"/>
</dbReference>
<feature type="transmembrane region" description="Helical" evidence="1">
    <location>
        <begin position="137"/>
        <end position="161"/>
    </location>
</feature>
<feature type="transmembrane region" description="Helical" evidence="1">
    <location>
        <begin position="38"/>
        <end position="61"/>
    </location>
</feature>
<reference evidence="2 3" key="1">
    <citation type="submission" date="2024-09" db="EMBL/GenBank/DDBJ databases">
        <authorList>
            <person name="Sun Q."/>
            <person name="Mori K."/>
        </authorList>
    </citation>
    <scope>NUCLEOTIDE SEQUENCE [LARGE SCALE GENOMIC DNA]</scope>
    <source>
        <strain evidence="2 3">CCM 7609</strain>
    </source>
</reference>
<evidence type="ECO:0000313" key="3">
    <source>
        <dbReference type="Proteomes" id="UP001589766"/>
    </source>
</evidence>
<dbReference type="EMBL" id="JBHLWH010000005">
    <property type="protein sequence ID" value="MFC0247049.1"/>
    <property type="molecule type" value="Genomic_DNA"/>
</dbReference>
<keyword evidence="1" id="KW-0472">Membrane</keyword>
<protein>
    <recommendedName>
        <fullName evidence="4">Branched-chain amino acid ABC transporter permease</fullName>
    </recommendedName>
</protein>
<keyword evidence="1" id="KW-1133">Transmembrane helix</keyword>
<comment type="caution">
    <text evidence="2">The sequence shown here is derived from an EMBL/GenBank/DDBJ whole genome shotgun (WGS) entry which is preliminary data.</text>
</comment>
<dbReference type="Proteomes" id="UP001589766">
    <property type="component" value="Unassembled WGS sequence"/>
</dbReference>
<feature type="transmembrane region" description="Helical" evidence="1">
    <location>
        <begin position="203"/>
        <end position="222"/>
    </location>
</feature>
<feature type="transmembrane region" description="Helical" evidence="1">
    <location>
        <begin position="173"/>
        <end position="191"/>
    </location>
</feature>